<keyword evidence="2" id="KW-0732">Signal</keyword>
<evidence type="ECO:0000256" key="2">
    <source>
        <dbReference type="SAM" id="SignalP"/>
    </source>
</evidence>
<reference evidence="3" key="1">
    <citation type="submission" date="2025-08" db="UniProtKB">
        <authorList>
            <consortium name="Ensembl"/>
        </authorList>
    </citation>
    <scope>IDENTIFICATION</scope>
</reference>
<dbReference type="Proteomes" id="UP000261640">
    <property type="component" value="Unplaced"/>
</dbReference>
<evidence type="ECO:0000313" key="3">
    <source>
        <dbReference type="Ensembl" id="ENSMAMP00000025208.1"/>
    </source>
</evidence>
<evidence type="ECO:0000256" key="1">
    <source>
        <dbReference type="SAM" id="Phobius"/>
    </source>
</evidence>
<dbReference type="NCBIfam" id="TIGR03501">
    <property type="entry name" value="GlyGly_CTERM"/>
    <property type="match status" value="1"/>
</dbReference>
<dbReference type="Ensembl" id="ENSMAMT00000025859.2">
    <property type="protein sequence ID" value="ENSMAMP00000025208.1"/>
    <property type="gene ID" value="ENSMAMG00000016936.2"/>
</dbReference>
<keyword evidence="1" id="KW-0812">Transmembrane</keyword>
<reference evidence="3" key="2">
    <citation type="submission" date="2025-09" db="UniProtKB">
        <authorList>
            <consortium name="Ensembl"/>
        </authorList>
    </citation>
    <scope>IDENTIFICATION</scope>
</reference>
<dbReference type="AlphaFoldDB" id="A0A3Q3MCR8"/>
<feature type="transmembrane region" description="Helical" evidence="1">
    <location>
        <begin position="189"/>
        <end position="213"/>
    </location>
</feature>
<dbReference type="InParanoid" id="A0A3Q3MCR8"/>
<feature type="chain" id="PRO_5018648508" evidence="2">
    <location>
        <begin position="19"/>
        <end position="234"/>
    </location>
</feature>
<keyword evidence="1" id="KW-0472">Membrane</keyword>
<evidence type="ECO:0000313" key="4">
    <source>
        <dbReference type="Proteomes" id="UP000261640"/>
    </source>
</evidence>
<keyword evidence="1" id="KW-1133">Transmembrane helix</keyword>
<feature type="signal peptide" evidence="2">
    <location>
        <begin position="1"/>
        <end position="18"/>
    </location>
</feature>
<dbReference type="InterPro" id="IPR020008">
    <property type="entry name" value="GlyGly_CTERM"/>
</dbReference>
<proteinExistence type="predicted"/>
<name>A0A3Q3MCR8_9TELE</name>
<dbReference type="GeneTree" id="ENSGT00940000170012"/>
<dbReference type="STRING" id="205130.ENSMAMP00000025208"/>
<protein>
    <submittedName>
        <fullName evidence="3">Uncharacterized protein</fullName>
    </submittedName>
</protein>
<accession>A0A3Q3MCR8</accession>
<dbReference type="FunCoup" id="A0A3Q3MCR8">
    <property type="interactions" value="260"/>
</dbReference>
<organism evidence="3 4">
    <name type="scientific">Mastacembelus armatus</name>
    <name type="common">zig-zag eel</name>
    <dbReference type="NCBI Taxonomy" id="205130"/>
    <lineage>
        <taxon>Eukaryota</taxon>
        <taxon>Metazoa</taxon>
        <taxon>Chordata</taxon>
        <taxon>Craniata</taxon>
        <taxon>Vertebrata</taxon>
        <taxon>Euteleostomi</taxon>
        <taxon>Actinopterygii</taxon>
        <taxon>Neopterygii</taxon>
        <taxon>Teleostei</taxon>
        <taxon>Neoteleostei</taxon>
        <taxon>Acanthomorphata</taxon>
        <taxon>Anabantaria</taxon>
        <taxon>Synbranchiformes</taxon>
        <taxon>Mastacembelidae</taxon>
        <taxon>Mastacembelus</taxon>
    </lineage>
</organism>
<sequence>SWACWHLNLLCYSPLPAASRLTGTDPLRSLRPRGFSNKALDFSTEDYDRLEDTVTSSLPNRVSTYGGTPQHCVYNPCLENQIPCAEQAAYSGCLCPGFTLHNKAPQAPDLKSVFWNGSEVVIQWCAPYSYVKTYIVTKDGQNSQKFEKDKRSATVGTIDHITEVCVFAENDSGTSNGSCMTYHPRDNSLALKAGLIGGALGFLLLLLLAVLLWRHRRQRKQEASISMHDTAETR</sequence>
<keyword evidence="4" id="KW-1185">Reference proteome</keyword>